<dbReference type="InterPro" id="IPR050297">
    <property type="entry name" value="LipidA_mod_glycosyltrf_83"/>
</dbReference>
<keyword evidence="5 8" id="KW-0812">Transmembrane</keyword>
<keyword evidence="10" id="KW-1185">Reference proteome</keyword>
<dbReference type="EMBL" id="QOIM01000049">
    <property type="protein sequence ID" value="RCG13615.1"/>
    <property type="molecule type" value="Genomic_DNA"/>
</dbReference>
<protein>
    <submittedName>
        <fullName evidence="9">Uncharacterized protein</fullName>
    </submittedName>
</protein>
<evidence type="ECO:0000313" key="10">
    <source>
        <dbReference type="Proteomes" id="UP000253507"/>
    </source>
</evidence>
<dbReference type="AlphaFoldDB" id="A0A367E7H3"/>
<dbReference type="RefSeq" id="WP_114019096.1">
    <property type="nucleotide sequence ID" value="NZ_QOIM01000049.1"/>
</dbReference>
<evidence type="ECO:0000313" key="9">
    <source>
        <dbReference type="EMBL" id="RCG13615.1"/>
    </source>
</evidence>
<feature type="transmembrane region" description="Helical" evidence="8">
    <location>
        <begin position="67"/>
        <end position="85"/>
    </location>
</feature>
<evidence type="ECO:0000256" key="7">
    <source>
        <dbReference type="ARBA" id="ARBA00023136"/>
    </source>
</evidence>
<feature type="transmembrane region" description="Helical" evidence="8">
    <location>
        <begin position="6"/>
        <end position="23"/>
    </location>
</feature>
<evidence type="ECO:0000256" key="5">
    <source>
        <dbReference type="ARBA" id="ARBA00022692"/>
    </source>
</evidence>
<dbReference type="GO" id="GO:0005886">
    <property type="term" value="C:plasma membrane"/>
    <property type="evidence" value="ECO:0007669"/>
    <property type="project" value="UniProtKB-SubCell"/>
</dbReference>
<sequence>MGGQIAWLLPAALLLLLGGLLLTRKTARTDGPRSSLRSSFLLRGGSLVITSVIFSFMSGIFHQYYNIALAPYIAAVVAIGGVLLWREREKPWCAGVLAGAVAGTTVWSFVLLGRTPDWFPWMRWAVLVVGVLTALGLLTQRVLPRRLGAAVAAAGLPAAVAGPVAYTLDTVGTPSNAHYLWIGSGGRTRRAYLPE</sequence>
<gene>
    <name evidence="9" type="ORF">DQ392_31340</name>
</gene>
<proteinExistence type="predicted"/>
<evidence type="ECO:0000256" key="6">
    <source>
        <dbReference type="ARBA" id="ARBA00022989"/>
    </source>
</evidence>
<keyword evidence="2" id="KW-1003">Cell membrane</keyword>
<evidence type="ECO:0000256" key="1">
    <source>
        <dbReference type="ARBA" id="ARBA00004651"/>
    </source>
</evidence>
<keyword evidence="4" id="KW-0808">Transferase</keyword>
<keyword evidence="3" id="KW-0328">Glycosyltransferase</keyword>
<accession>A0A367E7H3</accession>
<name>A0A367E7H3_9ACTN</name>
<keyword evidence="6 8" id="KW-1133">Transmembrane helix</keyword>
<dbReference type="GO" id="GO:0016763">
    <property type="term" value="F:pentosyltransferase activity"/>
    <property type="evidence" value="ECO:0007669"/>
    <property type="project" value="TreeGrafter"/>
</dbReference>
<dbReference type="GO" id="GO:0009103">
    <property type="term" value="P:lipopolysaccharide biosynthetic process"/>
    <property type="evidence" value="ECO:0007669"/>
    <property type="project" value="UniProtKB-ARBA"/>
</dbReference>
<evidence type="ECO:0000256" key="8">
    <source>
        <dbReference type="SAM" id="Phobius"/>
    </source>
</evidence>
<feature type="transmembrane region" description="Helical" evidence="8">
    <location>
        <begin position="92"/>
        <end position="112"/>
    </location>
</feature>
<dbReference type="PANTHER" id="PTHR33908">
    <property type="entry name" value="MANNOSYLTRANSFERASE YKCB-RELATED"/>
    <property type="match status" value="1"/>
</dbReference>
<evidence type="ECO:0000256" key="2">
    <source>
        <dbReference type="ARBA" id="ARBA00022475"/>
    </source>
</evidence>
<organism evidence="9 10">
    <name type="scientific">Streptomyces reniochalinae</name>
    <dbReference type="NCBI Taxonomy" id="2250578"/>
    <lineage>
        <taxon>Bacteria</taxon>
        <taxon>Bacillati</taxon>
        <taxon>Actinomycetota</taxon>
        <taxon>Actinomycetes</taxon>
        <taxon>Kitasatosporales</taxon>
        <taxon>Streptomycetaceae</taxon>
        <taxon>Streptomyces</taxon>
    </lineage>
</organism>
<evidence type="ECO:0000256" key="4">
    <source>
        <dbReference type="ARBA" id="ARBA00022679"/>
    </source>
</evidence>
<comment type="caution">
    <text evidence="9">The sequence shown here is derived from an EMBL/GenBank/DDBJ whole genome shotgun (WGS) entry which is preliminary data.</text>
</comment>
<feature type="transmembrane region" description="Helical" evidence="8">
    <location>
        <begin position="118"/>
        <end position="138"/>
    </location>
</feature>
<reference evidence="9 10" key="1">
    <citation type="submission" date="2018-06" db="EMBL/GenBank/DDBJ databases">
        <title>Streptomyces reniochalinae sp. nov. and Streptomyces diacarnus sp. nov. from marine sponges.</title>
        <authorList>
            <person name="Li L."/>
        </authorList>
    </citation>
    <scope>NUCLEOTIDE SEQUENCE [LARGE SCALE GENOMIC DNA]</scope>
    <source>
        <strain evidence="9 10">LHW50302</strain>
    </source>
</reference>
<feature type="transmembrane region" description="Helical" evidence="8">
    <location>
        <begin position="44"/>
        <end position="61"/>
    </location>
</feature>
<dbReference type="PANTHER" id="PTHR33908:SF3">
    <property type="entry name" value="UNDECAPRENYL PHOSPHATE-ALPHA-4-AMINO-4-DEOXY-L-ARABINOSE ARABINOSYL TRANSFERASE"/>
    <property type="match status" value="1"/>
</dbReference>
<comment type="subcellular location">
    <subcellularLocation>
        <location evidence="1">Cell membrane</location>
        <topology evidence="1">Multi-pass membrane protein</topology>
    </subcellularLocation>
</comment>
<keyword evidence="7 8" id="KW-0472">Membrane</keyword>
<dbReference type="GO" id="GO:0010041">
    <property type="term" value="P:response to iron(III) ion"/>
    <property type="evidence" value="ECO:0007669"/>
    <property type="project" value="TreeGrafter"/>
</dbReference>
<dbReference type="OrthoDB" id="5241882at2"/>
<evidence type="ECO:0000256" key="3">
    <source>
        <dbReference type="ARBA" id="ARBA00022676"/>
    </source>
</evidence>
<dbReference type="Proteomes" id="UP000253507">
    <property type="component" value="Unassembled WGS sequence"/>
</dbReference>